<dbReference type="PANTHER" id="PTHR38009:SF1">
    <property type="entry name" value="CONSERVED HYPOTHETICAL PHAGE TAIL PROTEIN"/>
    <property type="match status" value="1"/>
</dbReference>
<reference evidence="1 2" key="1">
    <citation type="submission" date="2018-09" db="EMBL/GenBank/DDBJ databases">
        <title>Genomic Encyclopedia of Archaeal and Bacterial Type Strains, Phase II (KMG-II): from individual species to whole genera.</title>
        <authorList>
            <person name="Goeker M."/>
        </authorList>
    </citation>
    <scope>NUCLEOTIDE SEQUENCE [LARGE SCALE GENOMIC DNA]</scope>
    <source>
        <strain evidence="1 2">DSM 27148</strain>
    </source>
</reference>
<dbReference type="PANTHER" id="PTHR38009">
    <property type="entry name" value="CONSERVED HYPOTHETICAL PHAGE TAIL PROTEIN"/>
    <property type="match status" value="1"/>
</dbReference>
<dbReference type="InterPro" id="IPR011747">
    <property type="entry name" value="CHP02241"/>
</dbReference>
<dbReference type="InterPro" id="IPR010667">
    <property type="entry name" value="Phage_T4_Gp19"/>
</dbReference>
<dbReference type="Proteomes" id="UP000283387">
    <property type="component" value="Unassembled WGS sequence"/>
</dbReference>
<dbReference type="EMBL" id="RAPN01000002">
    <property type="protein sequence ID" value="RKD88367.1"/>
    <property type="molecule type" value="Genomic_DNA"/>
</dbReference>
<dbReference type="GO" id="GO:0005198">
    <property type="term" value="F:structural molecule activity"/>
    <property type="evidence" value="ECO:0007669"/>
    <property type="project" value="InterPro"/>
</dbReference>
<accession>A0A419VYQ1</accession>
<keyword evidence="2" id="KW-1185">Reference proteome</keyword>
<evidence type="ECO:0000313" key="2">
    <source>
        <dbReference type="Proteomes" id="UP000283387"/>
    </source>
</evidence>
<dbReference type="AlphaFoldDB" id="A0A419VYQ1"/>
<dbReference type="NCBIfam" id="TIGR02241">
    <property type="entry name" value="conserved hypothetical phage tail region protein"/>
    <property type="match status" value="1"/>
</dbReference>
<sequence>MALFYPPVGFHFIVRFEGLLLKYPGIPDIGFQSVSGINAEVTVEEYHEGGENRFKHKLPNPVSYPNLVLKRGMLVGSQLMQWFKDSVESYAFEPHDMTVILLNGDHIPIQGWNFIKAWPVKWDISDFNAQEATIVIENIEFAYQYFRRLDVTSLF</sequence>
<dbReference type="RefSeq" id="WP_120274534.1">
    <property type="nucleotide sequence ID" value="NZ_RAPN01000002.1"/>
</dbReference>
<dbReference type="Pfam" id="PF06841">
    <property type="entry name" value="Phage_T4_gp19"/>
    <property type="match status" value="1"/>
</dbReference>
<proteinExistence type="predicted"/>
<protein>
    <submittedName>
        <fullName evidence="1">Phage tail-like protein</fullName>
    </submittedName>
</protein>
<gene>
    <name evidence="1" type="ORF">BC643_3516</name>
</gene>
<dbReference type="OrthoDB" id="9799891at2"/>
<comment type="caution">
    <text evidence="1">The sequence shown here is derived from an EMBL/GenBank/DDBJ whole genome shotgun (WGS) entry which is preliminary data.</text>
</comment>
<organism evidence="1 2">
    <name type="scientific">Mangrovibacterium diazotrophicum</name>
    <dbReference type="NCBI Taxonomy" id="1261403"/>
    <lineage>
        <taxon>Bacteria</taxon>
        <taxon>Pseudomonadati</taxon>
        <taxon>Bacteroidota</taxon>
        <taxon>Bacteroidia</taxon>
        <taxon>Marinilabiliales</taxon>
        <taxon>Prolixibacteraceae</taxon>
        <taxon>Mangrovibacterium</taxon>
    </lineage>
</organism>
<evidence type="ECO:0000313" key="1">
    <source>
        <dbReference type="EMBL" id="RKD88367.1"/>
    </source>
</evidence>
<name>A0A419VYQ1_9BACT</name>